<keyword evidence="1" id="KW-1133">Transmembrane helix</keyword>
<protein>
    <recommendedName>
        <fullName evidence="2">F-box associated beta-propeller type 1 domain-containing protein</fullName>
    </recommendedName>
</protein>
<keyword evidence="1" id="KW-0472">Membrane</keyword>
<keyword evidence="1" id="KW-0812">Transmembrane</keyword>
<proteinExistence type="predicted"/>
<dbReference type="Proteomes" id="UP000327013">
    <property type="component" value="Chromosome 2"/>
</dbReference>
<dbReference type="AlphaFoldDB" id="A0A5N6QVL7"/>
<accession>A0A5N6QVL7</accession>
<dbReference type="Pfam" id="PF07734">
    <property type="entry name" value="FBA_1"/>
    <property type="match status" value="1"/>
</dbReference>
<dbReference type="InterPro" id="IPR050796">
    <property type="entry name" value="SCF_F-box_component"/>
</dbReference>
<evidence type="ECO:0000313" key="4">
    <source>
        <dbReference type="Proteomes" id="UP000327013"/>
    </source>
</evidence>
<organism evidence="3 4">
    <name type="scientific">Carpinus fangiana</name>
    <dbReference type="NCBI Taxonomy" id="176857"/>
    <lineage>
        <taxon>Eukaryota</taxon>
        <taxon>Viridiplantae</taxon>
        <taxon>Streptophyta</taxon>
        <taxon>Embryophyta</taxon>
        <taxon>Tracheophyta</taxon>
        <taxon>Spermatophyta</taxon>
        <taxon>Magnoliopsida</taxon>
        <taxon>eudicotyledons</taxon>
        <taxon>Gunneridae</taxon>
        <taxon>Pentapetalae</taxon>
        <taxon>rosids</taxon>
        <taxon>fabids</taxon>
        <taxon>Fagales</taxon>
        <taxon>Betulaceae</taxon>
        <taxon>Carpinus</taxon>
    </lineage>
</organism>
<dbReference type="NCBIfam" id="TIGR01640">
    <property type="entry name" value="F_box_assoc_1"/>
    <property type="match status" value="1"/>
</dbReference>
<reference evidence="3 4" key="1">
    <citation type="submission" date="2019-06" db="EMBL/GenBank/DDBJ databases">
        <title>A chromosomal-level reference genome of Carpinus fangiana (Coryloideae, Betulaceae).</title>
        <authorList>
            <person name="Yang X."/>
            <person name="Wang Z."/>
            <person name="Zhang L."/>
            <person name="Hao G."/>
            <person name="Liu J."/>
            <person name="Yang Y."/>
        </authorList>
    </citation>
    <scope>NUCLEOTIDE SEQUENCE [LARGE SCALE GENOMIC DNA]</scope>
    <source>
        <strain evidence="3">Cfa_2016G</strain>
        <tissue evidence="3">Leaf</tissue>
    </source>
</reference>
<dbReference type="PANTHER" id="PTHR31672:SF13">
    <property type="entry name" value="F-BOX PROTEIN CPR30-LIKE"/>
    <property type="match status" value="1"/>
</dbReference>
<keyword evidence="4" id="KW-1185">Reference proteome</keyword>
<sequence>MSYTTTAKKNILLLPKTSTVDYVVSMLCYETLQVSQVSPTPVPPPYFGIMNNIIVLGSCNGLICLLDIYALLLVIWNPAIKETKVVPKSNLPYSCYRTKIDCIGFGFDAKTNDYKIIKLVSLSHPPYEEEEEEEEEDQVIYQKEIYSLSADSWRKVDGPRYTVVHGYEGPMTYINGMAS</sequence>
<evidence type="ECO:0000259" key="2">
    <source>
        <dbReference type="Pfam" id="PF07734"/>
    </source>
</evidence>
<gene>
    <name evidence="3" type="ORF">FH972_006382</name>
</gene>
<dbReference type="EMBL" id="CM017322">
    <property type="protein sequence ID" value="KAE8009982.1"/>
    <property type="molecule type" value="Genomic_DNA"/>
</dbReference>
<name>A0A5N6QVL7_9ROSI</name>
<dbReference type="InterPro" id="IPR006527">
    <property type="entry name" value="F-box-assoc_dom_typ1"/>
</dbReference>
<feature type="domain" description="F-box associated beta-propeller type 1" evidence="2">
    <location>
        <begin position="55"/>
        <end position="164"/>
    </location>
</feature>
<evidence type="ECO:0000256" key="1">
    <source>
        <dbReference type="SAM" id="Phobius"/>
    </source>
</evidence>
<dbReference type="PANTHER" id="PTHR31672">
    <property type="entry name" value="BNACNNG10540D PROTEIN"/>
    <property type="match status" value="1"/>
</dbReference>
<dbReference type="InterPro" id="IPR017451">
    <property type="entry name" value="F-box-assoc_interact_dom"/>
</dbReference>
<feature type="transmembrane region" description="Helical" evidence="1">
    <location>
        <begin position="53"/>
        <end position="76"/>
    </location>
</feature>
<evidence type="ECO:0000313" key="3">
    <source>
        <dbReference type="EMBL" id="KAE8009982.1"/>
    </source>
</evidence>
<dbReference type="OrthoDB" id="5314306at2759"/>